<evidence type="ECO:0000313" key="7">
    <source>
        <dbReference type="Proteomes" id="UP001164965"/>
    </source>
</evidence>
<dbReference type="Proteomes" id="UP001164965">
    <property type="component" value="Plasmid unnamed1"/>
</dbReference>
<comment type="subcellular location">
    <subcellularLocation>
        <location evidence="1">Cell envelope</location>
    </subcellularLocation>
</comment>
<proteinExistence type="inferred from homology"/>
<dbReference type="InterPro" id="IPR028082">
    <property type="entry name" value="Peripla_BP_I"/>
</dbReference>
<dbReference type="PROSITE" id="PS51257">
    <property type="entry name" value="PROKAR_LIPOPROTEIN"/>
    <property type="match status" value="1"/>
</dbReference>
<evidence type="ECO:0000256" key="4">
    <source>
        <dbReference type="SAM" id="SignalP"/>
    </source>
</evidence>
<geneLocation type="plasmid" evidence="6 7">
    <name>unnamed1</name>
</geneLocation>
<sequence length="342" mass="34055">MRRVAMLGTLLVSASLLATACSSGAGSAGTGSAPATGAAGGGAAVQGGSASDVSSNTYVFLPKSLNNPYWVDARKGMEAGVSKFGVQAQFLGPDTDDAAKQVAIFESVLAKKPAGIAVSPNDPGSVTQIVAMARAANIPVIAWDGPVPNSEVQGYIGTDNVAAGEKAAEALGKAMGGKGKVAVVIGSLSATNLNQRLDGLKKGLAKFPDISIVATEQSGESVGDAQAKAETILQAHPDLAGFAGIGGSDLPGIAGALKSGGQCGKIKTVGFDVVPQGVDGMKGGCVDALISQKPYGMTEQALQILIDLHDGKSTLPANFNVDTGVEVVTPATLDAFQAAAPH</sequence>
<feature type="domain" description="Periplasmic binding protein" evidence="5">
    <location>
        <begin position="59"/>
        <end position="312"/>
    </location>
</feature>
<organism evidence="6 7">
    <name type="scientific">Rhodococcus antarcticus</name>
    <dbReference type="NCBI Taxonomy" id="2987751"/>
    <lineage>
        <taxon>Bacteria</taxon>
        <taxon>Bacillati</taxon>
        <taxon>Actinomycetota</taxon>
        <taxon>Actinomycetes</taxon>
        <taxon>Mycobacteriales</taxon>
        <taxon>Nocardiaceae</taxon>
        <taxon>Rhodococcus</taxon>
    </lineage>
</organism>
<dbReference type="CDD" id="cd06314">
    <property type="entry name" value="PBP1_tmGBP"/>
    <property type="match status" value="1"/>
</dbReference>
<evidence type="ECO:0000256" key="1">
    <source>
        <dbReference type="ARBA" id="ARBA00004196"/>
    </source>
</evidence>
<name>A0ABY6P5A4_9NOCA</name>
<dbReference type="RefSeq" id="WP_265384968.1">
    <property type="nucleotide sequence ID" value="NZ_CP110616.1"/>
</dbReference>
<keyword evidence="3 4" id="KW-0732">Signal</keyword>
<feature type="signal peptide" evidence="4">
    <location>
        <begin position="1"/>
        <end position="20"/>
    </location>
</feature>
<keyword evidence="7" id="KW-1185">Reference proteome</keyword>
<dbReference type="Gene3D" id="3.40.50.2300">
    <property type="match status" value="2"/>
</dbReference>
<evidence type="ECO:0000313" key="6">
    <source>
        <dbReference type="EMBL" id="UZJ26864.1"/>
    </source>
</evidence>
<accession>A0ABY6P5A4</accession>
<dbReference type="EMBL" id="CP110616">
    <property type="protein sequence ID" value="UZJ26864.1"/>
    <property type="molecule type" value="Genomic_DNA"/>
</dbReference>
<protein>
    <submittedName>
        <fullName evidence="6">Sugar-binding protein</fullName>
    </submittedName>
</protein>
<comment type="similarity">
    <text evidence="2">Belongs to the bacterial solute-binding protein 2 family.</text>
</comment>
<dbReference type="PANTHER" id="PTHR46847:SF1">
    <property type="entry name" value="D-ALLOSE-BINDING PERIPLASMIC PROTEIN-RELATED"/>
    <property type="match status" value="1"/>
</dbReference>
<dbReference type="SUPFAM" id="SSF53822">
    <property type="entry name" value="Periplasmic binding protein-like I"/>
    <property type="match status" value="1"/>
</dbReference>
<keyword evidence="6" id="KW-0614">Plasmid</keyword>
<evidence type="ECO:0000256" key="3">
    <source>
        <dbReference type="ARBA" id="ARBA00022729"/>
    </source>
</evidence>
<dbReference type="Pfam" id="PF13407">
    <property type="entry name" value="Peripla_BP_4"/>
    <property type="match status" value="1"/>
</dbReference>
<reference evidence="6" key="1">
    <citation type="submission" date="2022-10" db="EMBL/GenBank/DDBJ databases">
        <title>Rhodococcus sp.75.</title>
        <authorList>
            <person name="Sun M."/>
        </authorList>
    </citation>
    <scope>NUCLEOTIDE SEQUENCE</scope>
    <source>
        <strain evidence="6">75</strain>
        <plasmid evidence="6">unnamed1</plasmid>
    </source>
</reference>
<feature type="chain" id="PRO_5046250807" evidence="4">
    <location>
        <begin position="21"/>
        <end position="342"/>
    </location>
</feature>
<dbReference type="InterPro" id="IPR025997">
    <property type="entry name" value="SBP_2_dom"/>
</dbReference>
<dbReference type="PANTHER" id="PTHR46847">
    <property type="entry name" value="D-ALLOSE-BINDING PERIPLASMIC PROTEIN-RELATED"/>
    <property type="match status" value="1"/>
</dbReference>
<evidence type="ECO:0000256" key="2">
    <source>
        <dbReference type="ARBA" id="ARBA00007639"/>
    </source>
</evidence>
<gene>
    <name evidence="6" type="ORF">RHODO2019_18465</name>
</gene>
<evidence type="ECO:0000259" key="5">
    <source>
        <dbReference type="Pfam" id="PF13407"/>
    </source>
</evidence>